<dbReference type="PROSITE" id="PS00012">
    <property type="entry name" value="PHOSPHOPANTETHEINE"/>
    <property type="match status" value="1"/>
</dbReference>
<protein>
    <submittedName>
        <fullName evidence="9">Amino acid adenylation domain-containing protein</fullName>
    </submittedName>
</protein>
<dbReference type="OrthoDB" id="6297021at2"/>
<dbReference type="GO" id="GO:0006633">
    <property type="term" value="P:fatty acid biosynthetic process"/>
    <property type="evidence" value="ECO:0007669"/>
    <property type="project" value="InterPro"/>
</dbReference>
<dbReference type="Gene3D" id="3.40.50.980">
    <property type="match status" value="2"/>
</dbReference>
<dbReference type="InterPro" id="IPR006162">
    <property type="entry name" value="Ppantetheine_attach_site"/>
</dbReference>
<dbReference type="CDD" id="cd17643">
    <property type="entry name" value="A_NRPS_Cytc1-like"/>
    <property type="match status" value="1"/>
</dbReference>
<dbReference type="FunFam" id="3.40.50.980:FF:000001">
    <property type="entry name" value="Non-ribosomal peptide synthetase"/>
    <property type="match status" value="1"/>
</dbReference>
<evidence type="ECO:0000313" key="9">
    <source>
        <dbReference type="EMBL" id="SFJ25847.1"/>
    </source>
</evidence>
<dbReference type="FunFam" id="3.40.50.980:FF:000002">
    <property type="entry name" value="Enterobactin synthetase component F"/>
    <property type="match status" value="2"/>
</dbReference>
<evidence type="ECO:0000256" key="4">
    <source>
        <dbReference type="ARBA" id="ARBA00022553"/>
    </source>
</evidence>
<comment type="similarity">
    <text evidence="2">Belongs to the ATP-dependent AMP-binding enzyme family.</text>
</comment>
<dbReference type="InterPro" id="IPR001242">
    <property type="entry name" value="Condensation_dom"/>
</dbReference>
<dbReference type="GO" id="GO:0044550">
    <property type="term" value="P:secondary metabolite biosynthetic process"/>
    <property type="evidence" value="ECO:0007669"/>
    <property type="project" value="UniProtKB-ARBA"/>
</dbReference>
<dbReference type="Pfam" id="PF00550">
    <property type="entry name" value="PP-binding"/>
    <property type="match status" value="3"/>
</dbReference>
<dbReference type="PROSITE" id="PS00455">
    <property type="entry name" value="AMP_BINDING"/>
    <property type="match status" value="2"/>
</dbReference>
<dbReference type="FunFam" id="3.30.300.30:FF:000010">
    <property type="entry name" value="Enterobactin synthetase component F"/>
    <property type="match status" value="1"/>
</dbReference>
<dbReference type="Gene3D" id="3.40.50.720">
    <property type="entry name" value="NAD(P)-binding Rossmann-like Domain"/>
    <property type="match status" value="1"/>
</dbReference>
<dbReference type="Pfam" id="PF00668">
    <property type="entry name" value="Condensation"/>
    <property type="match status" value="3"/>
</dbReference>
<dbReference type="RefSeq" id="WP_091015044.1">
    <property type="nucleotide sequence ID" value="NZ_CP041743.1"/>
</dbReference>
<keyword evidence="4" id="KW-0597">Phosphoprotein</keyword>
<evidence type="ECO:0000256" key="2">
    <source>
        <dbReference type="ARBA" id="ARBA00006432"/>
    </source>
</evidence>
<dbReference type="Gene3D" id="3.40.50.12780">
    <property type="entry name" value="N-terminal domain of ligase-like"/>
    <property type="match status" value="1"/>
</dbReference>
<dbReference type="InterPro" id="IPR000873">
    <property type="entry name" value="AMP-dep_synth/lig_dom"/>
</dbReference>
<keyword evidence="10" id="KW-1185">Reference proteome</keyword>
<dbReference type="InterPro" id="IPR036736">
    <property type="entry name" value="ACP-like_sf"/>
</dbReference>
<dbReference type="PROSITE" id="PS50075">
    <property type="entry name" value="CARRIER"/>
    <property type="match status" value="3"/>
</dbReference>
<dbReference type="GO" id="GO:0031177">
    <property type="term" value="F:phosphopantetheine binding"/>
    <property type="evidence" value="ECO:0007669"/>
    <property type="project" value="InterPro"/>
</dbReference>
<feature type="domain" description="Carrier" evidence="7">
    <location>
        <begin position="2550"/>
        <end position="2625"/>
    </location>
</feature>
<feature type="region of interest" description="Disordered" evidence="6">
    <location>
        <begin position="3719"/>
        <end position="3743"/>
    </location>
</feature>
<name>A0A1I3PX61_9BURK</name>
<dbReference type="InterPro" id="IPR010071">
    <property type="entry name" value="AA_adenyl_dom"/>
</dbReference>
<dbReference type="Gene3D" id="3.30.300.30">
    <property type="match status" value="2"/>
</dbReference>
<dbReference type="CDD" id="cd19531">
    <property type="entry name" value="LCL_NRPS-like"/>
    <property type="match status" value="3"/>
</dbReference>
<dbReference type="Proteomes" id="UP000199548">
    <property type="component" value="Unassembled WGS sequence"/>
</dbReference>
<dbReference type="SMART" id="SM00822">
    <property type="entry name" value="PKS_KR"/>
    <property type="match status" value="1"/>
</dbReference>
<dbReference type="InterPro" id="IPR057326">
    <property type="entry name" value="KR_dom"/>
</dbReference>
<keyword evidence="5" id="KW-0808">Transferase</keyword>
<dbReference type="SUPFAM" id="SSF51735">
    <property type="entry name" value="NAD(P)-binding Rossmann-fold domains"/>
    <property type="match status" value="2"/>
</dbReference>
<feature type="domain" description="Carrier" evidence="7">
    <location>
        <begin position="3641"/>
        <end position="3717"/>
    </location>
</feature>
<organism evidence="9 10">
    <name type="scientific">Paraburkholderia megapolitana</name>
    <dbReference type="NCBI Taxonomy" id="420953"/>
    <lineage>
        <taxon>Bacteria</taxon>
        <taxon>Pseudomonadati</taxon>
        <taxon>Pseudomonadota</taxon>
        <taxon>Betaproteobacteria</taxon>
        <taxon>Burkholderiales</taxon>
        <taxon>Burkholderiaceae</taxon>
        <taxon>Paraburkholderia</taxon>
    </lineage>
</organism>
<dbReference type="InterPro" id="IPR036291">
    <property type="entry name" value="NAD(P)-bd_dom_sf"/>
</dbReference>
<dbReference type="Pfam" id="PF08659">
    <property type="entry name" value="KR"/>
    <property type="match status" value="1"/>
</dbReference>
<proteinExistence type="inferred from homology"/>
<sequence>MSARIDETVSTNDILLFRASPAQQRLWLLEQLHDGNSQDYLIAGALRLHGPLSTQALKLALNDCVDLHESLRTGFIDIDGTPWQAVEPELEIGLVEHDLRALPAAERMPTALRMAREAIERNFDLRNPPLLRVQLLRLEADDWLLSLCIHHIVCDGSSLVQLLTDIATAYTHRLDPSQPAPKPPRVQMADYAEWQCEQLETPAMHARLAFWQQRLRDVPDLALPLDHARPAVRAARGARVELSFDANLRQRIEQAARASNVTPFAVLLGGWGMMLARWSGQRDFAIGVPITGHGEATLDGAVGFFIETAALRFQFDDAADMRTLWRNAAETWREAMAQGGVPLDRLMKSLNRPQARDRTPLFQTLFSMVPPIPLPTLPGLRSEPLSLWLGQAKSDIVLELGETGDTFGGALEYDSALFDSRTIEQLALYFATLLDAALATPHGRLADLPAFNATTNTAADVVASTQTGPFDLANGLPAIVPTARTDARIPLAWHQERIWFVDTFETGYLYDASPVYHNIPLILELSGDADVASLEAALNSVVARHEVLRTRVHSDGEQAWQVFDPELRLSVSESSANGEEALARAIEETRKPFAMNASQPLLRAALIRINAQHAVLAITAHHLIADRVSMRLLASELFELYAAKTIGRAAVLPELPVQYLDYAAWQRRLPAAAVQTLRGYWTQQLRGPLQAMELPLNRARMAIHVFAEARHEFVIGEPLVERLRAVAARSGHSAADVLFAGFNALLRRYSGHEELVVGFSAPCRERAAIAALIGPIANLLVSRSQVDATTTLQALLDQVQRNTSQALEHRDMQFDQLVLALAPDKDMSRTALFDILFQFDDTAPQVLSGGGLSATAVETNLGYGKNDLHLFVHAQDRHWAGKLVYNALFFDAWLIEQMMAHYLTLLEALATNPDQPIDSVPLLGPAERDTQLLVWNDSAAAYPHERTVHQLFEEQAERTPHHIAVSYGDEQLSYRELNTRANQLAHRLRASGIERQALVVLLLDRSPDMIVAILAVMKAGAAYVPIDPHAPVERIEYILKDSGARQAIVSPNLPGNLPIGDLQTITLGDTAGSLAGWPDTNPDNLNSPDDLIYVIYTSGSTGQPKGSLLEHRNVVRLMHNDKLQFTFNADDVWSLFHSYAFDFSVWEMYGALLYGGRVAIVPDTVRKDPALFLDFLEQEGVTVLNQTPSAFYNLSGVAVAQAEWPLPALRYVVFGGEGLDPGKLRAFHRAYGHVALINMYGITETCVHVTFKHIGQAEIDSNLSNVGRPIPTTTVYIMDAEQRLVPAGVPGEICVGGLGVGRGYLNRADLTSRRFVTNPYLPHERIYRSGDLGKLLENGEIVHLGRMDDQVKIRGFRIELGEIEAKLSACETIAEAMVMTREDTPGDKRLVAYVILDAGAQLSLPGLRTQLGKVLPDYMIPSAFIALDAFPLTVNGKLDRKALPAPDLSQGQLSAHEYEAPLGETEQAIARIWQELLGMERVGRSDNFFEIGGHSLLAAKAMARLGKQLQHALPISALFDAPVLANLATAFTTAAAAAESATSSRPVASIAKSASGQSALPTPARDAHAATPLSSAQARLWFVHQLDPLDTAYNQFGAVLIEGQLQIDTLTQALALLQERQHSLRTRFIDRDGVPLQQVMPAGNLALPVDNLEALDPAEQDQALLKLASDEANRPFDLTEAPLLRARLLHLGPEQHVFCLTVHHIIIDGWSLGVLWQELGELYRSLAARRPATLAPLPLQYADYAQWQLAMLDSAPLRHHIDAWRLDLADLPALDLATDHVRPAQLGRTGAQVDFALSGRAVTALDKLARAAGTTRFVASLAIFAALLGRWSGQCDFALGVPIAGRERDDVYDVIGCFINLLPIRVELTQAAGFGQLAEMVKQRYRAALERQALPFERLLEALRPGVDNGQHPLFQVLFNYMHRDIHTTVTDGLRLQPLELPGDIAQFDLSLHLDDSADGVHGRFIYRSELFDAATVERMAAGYRALLEAAGESTLGWADVELATAKDRQRLAAWNDTAVDYGPATTLDALIAEQVERTPQATAIAAEDGAVDFTELLARADALAERLRAVGAGPDRVVAVYLPRGVDLPMTLLAVLRAGAAYLPLDPDLPADRLAFMVADAAPVALVAAAGSYEWLPAELPVLAPNLASEAAAAAAAGKSTGKRTKRRTKATTQATAQADKDRSPDNLAYVIYTSGSTGKPKGVMVSHRAIANRLLWMQAEYALGTGDRVLQKTPCGFDVSVWEFFWPMLTGATLVMARPDGHRDPDYLAALIEREQITTLHFVPSMLDIFLANTEPGRCAPLRRVFTSGEALSPDLRDRCLTFLPQAALHNLYGPTEAAVDVTYWPCAEPGGPVPIGRPVANTRIHILDRHGRIAPIGVPGEICIAGVQVARGYLNRPELDAERFVSEPDATGEHARMYRTGDLGRWREEGWVEYLGRRDHQVKLRGQRIELGEIEAALRQHPAVRDAIVLLQGEGVRARLDAFALVSPGAPDGATLRAFLSEQLPAALVPARVHALESFPLTVSGKTDRRALAELTPPASPDTDIASASTATREQVTAIWCEVLGLTHIEPTKNFFEAGGNSLLLVQVHARLKRSFERVPTLTELFRYPSVAALAAHLDGASPANRSAAPRAARAADEAIAIVGMAGRFPGAANVDELWQALLEGRSGIREVSREEALADGADPAFLDHPSYVPYAAPLEGIGHFDEKLFGYSPADAALLDPQGRLLLQCAWETLEHAAVNPDHTDQRIGVFAGATVSTYALHALREHAQDPSFAQRVLFANDKDYIASRIAYKLGLNGPAIGVQTACSSSLVAVALAVQALRNGECEVALAGGASVSVPHRIGYLYDEGSIYSPDGHCRAFDRDAGGTIGGNGVAMVALKRLSAALADGDPIRAVIRGIAINNDGSDKLGFTAPSIKGQEAVVRAALADAGVEANSIGYIEAHGTGTRLGDEVELSALAAAFDSVEARTEPCLLGSLKSSIGHLDAAAGVAGLIKAALTVEHGIVPPTLHLDTPNPLLQEHAARFRAATAPTLWPGKQARRAGISSFGIGGTNAHCIVEQPPVREAAVVTPVAQLLPLSATDRDALMRLRWQLADYLQKHPDTDLAALAWTLQSGRRVLAWRQAWLVETVEGAVALLRDSALPETPAATDAVELDTHAVSLAQAAERWQAGATLDWHALHGTRPPQRLSLPAYPFAQHRHWLDAASASGPQLAVLDWQRVPAAPRARSAEPIALYGSDPALLAALAAQLEKTGAAVETLTSLDGLRREQRLVVLAPDYSQVLALSHQLAVLPPQRLVLVGRHAEDSSDATDSEAAMAFAAALPLGQELPELGLRRIDLAGADDARQLAALAVECAADGPALVQLRDGQRRVPKVQTVPAAPAATAWRDEAVVLITGGYGQLGFAFAQHLAEHSRARLVLLGRTAPPDDDPRLQALRANGAEVLALSGDIAEPGVAEHAVQMAQQRFGALHAVIHAAGIAGSEAQKPLLETDLAESAAIWTAKRAGTQQLATALDGLVLDHVLLCSSISTVLGGLGFAAYAAGNRWMEVFAEAQSRRGDTRWLALAYDGLHFSSDLAQEPALDAATAIALAEQALTAGLSGRVLAVASDLQSRLRRWDSQTLRAPAAVDALTPAALATVYDDPLQALVAQALANTLGLTQLGPDDDFFELGGDSLVATRLIAQLREATGLKLSVGLVLRAPSVRLLAAEIAALRGGSSGTSNNGGRTETTDDHAFEEGVL</sequence>
<dbReference type="FunFam" id="1.10.1200.10:FF:000005">
    <property type="entry name" value="Nonribosomal peptide synthetase 1"/>
    <property type="match status" value="1"/>
</dbReference>
<dbReference type="PROSITE" id="PS00606">
    <property type="entry name" value="KS3_1"/>
    <property type="match status" value="1"/>
</dbReference>
<dbReference type="InterPro" id="IPR014031">
    <property type="entry name" value="Ketoacyl_synth_C"/>
</dbReference>
<evidence type="ECO:0000256" key="6">
    <source>
        <dbReference type="SAM" id="MobiDB-lite"/>
    </source>
</evidence>
<dbReference type="InterPro" id="IPR018201">
    <property type="entry name" value="Ketoacyl_synth_AS"/>
</dbReference>
<dbReference type="Gene3D" id="2.30.38.10">
    <property type="entry name" value="Luciferase, Domain 3"/>
    <property type="match status" value="1"/>
</dbReference>
<evidence type="ECO:0000256" key="1">
    <source>
        <dbReference type="ARBA" id="ARBA00001957"/>
    </source>
</evidence>
<dbReference type="FunFam" id="3.40.50.12780:FF:000012">
    <property type="entry name" value="Non-ribosomal peptide synthetase"/>
    <property type="match status" value="2"/>
</dbReference>
<dbReference type="SUPFAM" id="SSF52777">
    <property type="entry name" value="CoA-dependent acyltransferases"/>
    <property type="match status" value="6"/>
</dbReference>
<dbReference type="InterPro" id="IPR020841">
    <property type="entry name" value="PKS_Beta-ketoAc_synthase_dom"/>
</dbReference>
<dbReference type="InterPro" id="IPR020806">
    <property type="entry name" value="PKS_PP-bd"/>
</dbReference>
<dbReference type="Gene3D" id="3.30.559.10">
    <property type="entry name" value="Chloramphenicol acetyltransferase-like domain"/>
    <property type="match status" value="3"/>
</dbReference>
<dbReference type="STRING" id="420953.SAMN05192543_106105"/>
<dbReference type="Gene3D" id="1.10.1240.100">
    <property type="match status" value="1"/>
</dbReference>
<dbReference type="InterPro" id="IPR009081">
    <property type="entry name" value="PP-bd_ACP"/>
</dbReference>
<dbReference type="SUPFAM" id="SSF47336">
    <property type="entry name" value="ACP-like"/>
    <property type="match status" value="3"/>
</dbReference>
<dbReference type="Gene3D" id="1.10.1200.10">
    <property type="entry name" value="ACP-like"/>
    <property type="match status" value="3"/>
</dbReference>
<dbReference type="SMART" id="SM00823">
    <property type="entry name" value="PKS_PP"/>
    <property type="match status" value="3"/>
</dbReference>
<feature type="compositionally biased region" description="Basic residues" evidence="6">
    <location>
        <begin position="2162"/>
        <end position="2171"/>
    </location>
</feature>
<dbReference type="NCBIfam" id="TIGR01733">
    <property type="entry name" value="AA-adenyl-dom"/>
    <property type="match status" value="2"/>
</dbReference>
<evidence type="ECO:0000259" key="8">
    <source>
        <dbReference type="PROSITE" id="PS52004"/>
    </source>
</evidence>
<dbReference type="CDD" id="cd17646">
    <property type="entry name" value="A_NRPS_AB3403-like"/>
    <property type="match status" value="1"/>
</dbReference>
<evidence type="ECO:0000256" key="5">
    <source>
        <dbReference type="ARBA" id="ARBA00022679"/>
    </source>
</evidence>
<dbReference type="InterPro" id="IPR045851">
    <property type="entry name" value="AMP-bd_C_sf"/>
</dbReference>
<dbReference type="PANTHER" id="PTHR45527">
    <property type="entry name" value="NONRIBOSOMAL PEPTIDE SYNTHETASE"/>
    <property type="match status" value="1"/>
</dbReference>
<dbReference type="InterPro" id="IPR020845">
    <property type="entry name" value="AMP-binding_CS"/>
</dbReference>
<dbReference type="PANTHER" id="PTHR45527:SF1">
    <property type="entry name" value="FATTY ACID SYNTHASE"/>
    <property type="match status" value="1"/>
</dbReference>
<dbReference type="Pfam" id="PF00501">
    <property type="entry name" value="AMP-binding"/>
    <property type="match status" value="2"/>
</dbReference>
<evidence type="ECO:0000259" key="7">
    <source>
        <dbReference type="PROSITE" id="PS50075"/>
    </source>
</evidence>
<dbReference type="GO" id="GO:0005829">
    <property type="term" value="C:cytosol"/>
    <property type="evidence" value="ECO:0007669"/>
    <property type="project" value="TreeGrafter"/>
</dbReference>
<feature type="region of interest" description="Disordered" evidence="6">
    <location>
        <begin position="2159"/>
        <end position="2183"/>
    </location>
</feature>
<dbReference type="EMBL" id="FOQU01000006">
    <property type="protein sequence ID" value="SFJ25847.1"/>
    <property type="molecule type" value="Genomic_DNA"/>
</dbReference>
<dbReference type="CDD" id="cd00833">
    <property type="entry name" value="PKS"/>
    <property type="match status" value="1"/>
</dbReference>
<accession>A0A1I3PX61</accession>
<dbReference type="SUPFAM" id="SSF53901">
    <property type="entry name" value="Thiolase-like"/>
    <property type="match status" value="1"/>
</dbReference>
<dbReference type="Gene3D" id="3.30.559.30">
    <property type="entry name" value="Nonribosomal peptide synthetase, condensation domain"/>
    <property type="match status" value="3"/>
</dbReference>
<dbReference type="GO" id="GO:0043041">
    <property type="term" value="P:amino acid activation for nonribosomal peptide biosynthetic process"/>
    <property type="evidence" value="ECO:0007669"/>
    <property type="project" value="TreeGrafter"/>
</dbReference>
<dbReference type="PROSITE" id="PS52004">
    <property type="entry name" value="KS3_2"/>
    <property type="match status" value="1"/>
</dbReference>
<gene>
    <name evidence="9" type="ORF">SAMN05192543_106105</name>
</gene>
<dbReference type="SUPFAM" id="SSF56801">
    <property type="entry name" value="Acetyl-CoA synthetase-like"/>
    <property type="match status" value="2"/>
</dbReference>
<feature type="domain" description="Ketosynthase family 3 (KS3)" evidence="8">
    <location>
        <begin position="2640"/>
        <end position="3064"/>
    </location>
</feature>
<dbReference type="InterPro" id="IPR023213">
    <property type="entry name" value="CAT-like_dom_sf"/>
</dbReference>
<dbReference type="Gene3D" id="3.40.47.10">
    <property type="match status" value="1"/>
</dbReference>
<evidence type="ECO:0000256" key="3">
    <source>
        <dbReference type="ARBA" id="ARBA00022450"/>
    </source>
</evidence>
<dbReference type="Pfam" id="PF00109">
    <property type="entry name" value="ketoacyl-synt"/>
    <property type="match status" value="1"/>
</dbReference>
<evidence type="ECO:0000313" key="10">
    <source>
        <dbReference type="Proteomes" id="UP000199548"/>
    </source>
</evidence>
<dbReference type="Pfam" id="PF22621">
    <property type="entry name" value="CurL-like_PKS_C"/>
    <property type="match status" value="1"/>
</dbReference>
<dbReference type="InterPro" id="IPR014030">
    <property type="entry name" value="Ketoacyl_synth_N"/>
</dbReference>
<dbReference type="InterPro" id="IPR016039">
    <property type="entry name" value="Thiolase-like"/>
</dbReference>
<feature type="compositionally biased region" description="Basic and acidic residues" evidence="6">
    <location>
        <begin position="3731"/>
        <end position="3743"/>
    </location>
</feature>
<dbReference type="InterPro" id="IPR025110">
    <property type="entry name" value="AMP-bd_C"/>
</dbReference>
<keyword evidence="3" id="KW-0596">Phosphopantetheine</keyword>
<feature type="domain" description="Carrier" evidence="7">
    <location>
        <begin position="1460"/>
        <end position="1535"/>
    </location>
</feature>
<dbReference type="Pfam" id="PF13193">
    <property type="entry name" value="AMP-binding_C"/>
    <property type="match status" value="2"/>
</dbReference>
<reference evidence="9 10" key="1">
    <citation type="submission" date="2016-10" db="EMBL/GenBank/DDBJ databases">
        <authorList>
            <person name="de Groot N.N."/>
        </authorList>
    </citation>
    <scope>NUCLEOTIDE SEQUENCE [LARGE SCALE GENOMIC DNA]</scope>
    <source>
        <strain evidence="9 10">LMG 23650</strain>
    </source>
</reference>
<comment type="cofactor">
    <cofactor evidence="1">
        <name>pantetheine 4'-phosphate</name>
        <dbReference type="ChEBI" id="CHEBI:47942"/>
    </cofactor>
</comment>
<dbReference type="Pfam" id="PF02801">
    <property type="entry name" value="Ketoacyl-synt_C"/>
    <property type="match status" value="1"/>
</dbReference>
<dbReference type="InterPro" id="IPR013968">
    <property type="entry name" value="PKS_KR"/>
</dbReference>
<dbReference type="SMART" id="SM00825">
    <property type="entry name" value="PKS_KS"/>
    <property type="match status" value="1"/>
</dbReference>
<dbReference type="InterPro" id="IPR042099">
    <property type="entry name" value="ANL_N_sf"/>
</dbReference>
<dbReference type="NCBIfam" id="NF003417">
    <property type="entry name" value="PRK04813.1"/>
    <property type="match status" value="2"/>
</dbReference>
<dbReference type="GO" id="GO:0004315">
    <property type="term" value="F:3-oxoacyl-[acyl-carrier-protein] synthase activity"/>
    <property type="evidence" value="ECO:0007669"/>
    <property type="project" value="InterPro"/>
</dbReference>